<dbReference type="EMBL" id="BMKW01000003">
    <property type="protein sequence ID" value="GGJ08700.1"/>
    <property type="molecule type" value="Genomic_DNA"/>
</dbReference>
<dbReference type="AlphaFoldDB" id="A0A917NL06"/>
<keyword evidence="5" id="KW-0716">Sensory transduction</keyword>
<dbReference type="InterPro" id="IPR001610">
    <property type="entry name" value="PAC"/>
</dbReference>
<dbReference type="SMART" id="SM00086">
    <property type="entry name" value="PAC"/>
    <property type="match status" value="2"/>
</dbReference>
<dbReference type="Gene3D" id="3.30.450.20">
    <property type="entry name" value="PAS domain"/>
    <property type="match status" value="2"/>
</dbReference>
<keyword evidence="12" id="KW-0067">ATP-binding</keyword>
<organism evidence="17 18">
    <name type="scientific">Neoroseomonas lacus</name>
    <dbReference type="NCBI Taxonomy" id="287609"/>
    <lineage>
        <taxon>Bacteria</taxon>
        <taxon>Pseudomonadati</taxon>
        <taxon>Pseudomonadota</taxon>
        <taxon>Alphaproteobacteria</taxon>
        <taxon>Acetobacterales</taxon>
        <taxon>Acetobacteraceae</taxon>
        <taxon>Neoroseomonas</taxon>
    </lineage>
</organism>
<dbReference type="EC" id="2.7.13.3" evidence="2"/>
<keyword evidence="11" id="KW-0418">Kinase</keyword>
<keyword evidence="7" id="KW-0288">FMN</keyword>
<evidence type="ECO:0000256" key="9">
    <source>
        <dbReference type="ARBA" id="ARBA00022737"/>
    </source>
</evidence>
<comment type="catalytic activity">
    <reaction evidence="1">
        <text>ATP + protein L-histidine = ADP + protein N-phospho-L-histidine.</text>
        <dbReference type="EC" id="2.7.13.3"/>
    </reaction>
</comment>
<dbReference type="InterPro" id="IPR036890">
    <property type="entry name" value="HATPase_C_sf"/>
</dbReference>
<reference evidence="17" key="1">
    <citation type="journal article" date="2014" name="Int. J. Syst. Evol. Microbiol.">
        <title>Complete genome sequence of Corynebacterium casei LMG S-19264T (=DSM 44701T), isolated from a smear-ripened cheese.</title>
        <authorList>
            <consortium name="US DOE Joint Genome Institute (JGI-PGF)"/>
            <person name="Walter F."/>
            <person name="Albersmeier A."/>
            <person name="Kalinowski J."/>
            <person name="Ruckert C."/>
        </authorList>
    </citation>
    <scope>NUCLEOTIDE SEQUENCE</scope>
    <source>
        <strain evidence="17">CGMCC 1.3617</strain>
    </source>
</reference>
<protein>
    <recommendedName>
        <fullName evidence="2">histidine kinase</fullName>
        <ecNumber evidence="2">2.7.13.3</ecNumber>
    </recommendedName>
</protein>
<proteinExistence type="predicted"/>
<evidence type="ECO:0000256" key="7">
    <source>
        <dbReference type="ARBA" id="ARBA00022643"/>
    </source>
</evidence>
<dbReference type="InterPro" id="IPR000014">
    <property type="entry name" value="PAS"/>
</dbReference>
<evidence type="ECO:0000256" key="1">
    <source>
        <dbReference type="ARBA" id="ARBA00000085"/>
    </source>
</evidence>
<evidence type="ECO:0000256" key="4">
    <source>
        <dbReference type="ARBA" id="ARBA00022553"/>
    </source>
</evidence>
<dbReference type="GO" id="GO:0005524">
    <property type="term" value="F:ATP binding"/>
    <property type="evidence" value="ECO:0007669"/>
    <property type="project" value="UniProtKB-KW"/>
</dbReference>
<dbReference type="SMART" id="SM00911">
    <property type="entry name" value="HWE_HK"/>
    <property type="match status" value="1"/>
</dbReference>
<keyword evidence="9" id="KW-0677">Repeat</keyword>
<sequence>MGAGLLAALAWEAQRTVIDTRVTEHGAAAARGIDAALETRRVALEAFAAARGDNVGSDLAGTDAAARRLAEALGAEIGVLDRGLGLLVDTNQPFGTPLGSTPAVAAGLWAVETGRARVSTEPVGASASASAGKSPMLLVPVMRDGRATGVLTITLSPERLVAAAGPERSVLFDSRWRVVASIGGSAIDVPDWSVLAAAPRGIAQTGRAGSGADVSYVVSNLAETADWRLVAWEPAGFSATSWPWLLPWILAGLSVILLITLAVLARTRATILRPLIALEHHARATAAATRGGAPAPALPNLGSIQEFAAIGAALATAEEAAGAAQRRLRALAEAGALVLWRADAAGAWNEAAGWAGLTGQTAPAFRGDGWLDMLHPDDRAPTMAEWGRALVSRKQIGVEFRLRTVDDTAGWRWVRATGVPVTDEAGQLQEWVGAIHDVTDARGADAARQVNDAQVRQTVAELRAVYDTVPVGLALVDPELRFVNVNARFATISGLPTEAHVGRHPHEVMPDSLARPLEDAQQRVFATGRPELDVTCSGPVPGATQQLRHWLASCHPVKDSAGNITGVSSVLQDVTDRVHAEQSREMLVTELNHRVKNTLATVQSLAAQSLRGVRGGHTTLGRQFVGRLQALMRAHDLLADQGWQEVDLARVVRTELASWIETGRVIHYGGSGRIQVTAGQTQAIVLALHELASNAALHGALSRPGGEVDVTWTLGEDGIATLDWRENGGPPVNAPPADRRGFGMRLLERGLAHDLGPNAEVQLRFPPEGVTVRMRFRAGSPALQPTES</sequence>
<feature type="domain" description="PAC" evidence="16">
    <location>
        <begin position="396"/>
        <end position="450"/>
    </location>
</feature>
<dbReference type="SUPFAM" id="SSF55785">
    <property type="entry name" value="PYP-like sensor domain (PAS domain)"/>
    <property type="match status" value="2"/>
</dbReference>
<keyword evidence="8" id="KW-0808">Transferase</keyword>
<keyword evidence="4" id="KW-0597">Phosphoprotein</keyword>
<evidence type="ECO:0000256" key="8">
    <source>
        <dbReference type="ARBA" id="ARBA00022679"/>
    </source>
</evidence>
<evidence type="ECO:0000256" key="2">
    <source>
        <dbReference type="ARBA" id="ARBA00012438"/>
    </source>
</evidence>
<keyword evidence="6" id="KW-0285">Flavoprotein</keyword>
<dbReference type="SMART" id="SM00091">
    <property type="entry name" value="PAS"/>
    <property type="match status" value="2"/>
</dbReference>
<reference evidence="17" key="2">
    <citation type="submission" date="2020-09" db="EMBL/GenBank/DDBJ databases">
        <authorList>
            <person name="Sun Q."/>
            <person name="Zhou Y."/>
        </authorList>
    </citation>
    <scope>NUCLEOTIDE SEQUENCE</scope>
    <source>
        <strain evidence="17">CGMCC 1.3617</strain>
    </source>
</reference>
<evidence type="ECO:0000259" key="16">
    <source>
        <dbReference type="PROSITE" id="PS50113"/>
    </source>
</evidence>
<dbReference type="GO" id="GO:0009881">
    <property type="term" value="F:photoreceptor activity"/>
    <property type="evidence" value="ECO:0007669"/>
    <property type="project" value="UniProtKB-KW"/>
</dbReference>
<keyword evidence="15" id="KW-0675">Receptor</keyword>
<evidence type="ECO:0000256" key="5">
    <source>
        <dbReference type="ARBA" id="ARBA00022606"/>
    </source>
</evidence>
<evidence type="ECO:0000256" key="11">
    <source>
        <dbReference type="ARBA" id="ARBA00022777"/>
    </source>
</evidence>
<evidence type="ECO:0000256" key="15">
    <source>
        <dbReference type="ARBA" id="ARBA00023170"/>
    </source>
</evidence>
<evidence type="ECO:0000256" key="10">
    <source>
        <dbReference type="ARBA" id="ARBA00022741"/>
    </source>
</evidence>
<evidence type="ECO:0000256" key="14">
    <source>
        <dbReference type="ARBA" id="ARBA00023026"/>
    </source>
</evidence>
<keyword evidence="14" id="KW-0843">Virulence</keyword>
<dbReference type="PROSITE" id="PS50113">
    <property type="entry name" value="PAC"/>
    <property type="match status" value="1"/>
</dbReference>
<keyword evidence="13" id="KW-0157">Chromophore</keyword>
<evidence type="ECO:0000256" key="3">
    <source>
        <dbReference type="ARBA" id="ARBA00022543"/>
    </source>
</evidence>
<dbReference type="PANTHER" id="PTHR41523">
    <property type="entry name" value="TWO-COMPONENT SYSTEM SENSOR PROTEIN"/>
    <property type="match status" value="1"/>
</dbReference>
<accession>A0A917NL06</accession>
<dbReference type="CDD" id="cd00130">
    <property type="entry name" value="PAS"/>
    <property type="match status" value="2"/>
</dbReference>
<evidence type="ECO:0000256" key="12">
    <source>
        <dbReference type="ARBA" id="ARBA00022840"/>
    </source>
</evidence>
<dbReference type="Pfam" id="PF08448">
    <property type="entry name" value="PAS_4"/>
    <property type="match status" value="1"/>
</dbReference>
<name>A0A917NL06_9PROT</name>
<dbReference type="InterPro" id="IPR035965">
    <property type="entry name" value="PAS-like_dom_sf"/>
</dbReference>
<dbReference type="InterPro" id="IPR011102">
    <property type="entry name" value="Sig_transdc_His_kinase_HWE"/>
</dbReference>
<evidence type="ECO:0000256" key="13">
    <source>
        <dbReference type="ARBA" id="ARBA00022991"/>
    </source>
</evidence>
<dbReference type="Pfam" id="PF07536">
    <property type="entry name" value="HWE_HK"/>
    <property type="match status" value="1"/>
</dbReference>
<evidence type="ECO:0000313" key="17">
    <source>
        <dbReference type="EMBL" id="GGJ08700.1"/>
    </source>
</evidence>
<dbReference type="CDD" id="cd16936">
    <property type="entry name" value="HATPase_RsbW-like"/>
    <property type="match status" value="1"/>
</dbReference>
<dbReference type="GO" id="GO:0004673">
    <property type="term" value="F:protein histidine kinase activity"/>
    <property type="evidence" value="ECO:0007669"/>
    <property type="project" value="UniProtKB-EC"/>
</dbReference>
<dbReference type="InterPro" id="IPR013655">
    <property type="entry name" value="PAS_fold_3"/>
</dbReference>
<dbReference type="PANTHER" id="PTHR41523:SF7">
    <property type="entry name" value="HISTIDINE KINASE"/>
    <property type="match status" value="1"/>
</dbReference>
<dbReference type="Pfam" id="PF13581">
    <property type="entry name" value="HATPase_c_2"/>
    <property type="match status" value="1"/>
</dbReference>
<dbReference type="Gene3D" id="3.30.565.10">
    <property type="entry name" value="Histidine kinase-like ATPase, C-terminal domain"/>
    <property type="match status" value="1"/>
</dbReference>
<dbReference type="Pfam" id="PF08447">
    <property type="entry name" value="PAS_3"/>
    <property type="match status" value="1"/>
</dbReference>
<dbReference type="InterPro" id="IPR000700">
    <property type="entry name" value="PAS-assoc_C"/>
</dbReference>
<dbReference type="InterPro" id="IPR013656">
    <property type="entry name" value="PAS_4"/>
</dbReference>
<keyword evidence="3" id="KW-0600">Photoreceptor protein</keyword>
<evidence type="ECO:0000256" key="6">
    <source>
        <dbReference type="ARBA" id="ARBA00022630"/>
    </source>
</evidence>
<dbReference type="NCBIfam" id="TIGR00229">
    <property type="entry name" value="sensory_box"/>
    <property type="match status" value="2"/>
</dbReference>
<comment type="caution">
    <text evidence="17">The sequence shown here is derived from an EMBL/GenBank/DDBJ whole genome shotgun (WGS) entry which is preliminary data.</text>
</comment>
<keyword evidence="10" id="KW-0547">Nucleotide-binding</keyword>
<dbReference type="Proteomes" id="UP000661507">
    <property type="component" value="Unassembled WGS sequence"/>
</dbReference>
<keyword evidence="18" id="KW-1185">Reference proteome</keyword>
<gene>
    <name evidence="17" type="ORF">GCM10011320_14550</name>
</gene>
<dbReference type="InterPro" id="IPR003594">
    <property type="entry name" value="HATPase_dom"/>
</dbReference>
<evidence type="ECO:0000313" key="18">
    <source>
        <dbReference type="Proteomes" id="UP000661507"/>
    </source>
</evidence>